<dbReference type="SUPFAM" id="SSF53448">
    <property type="entry name" value="Nucleotide-diphospho-sugar transferases"/>
    <property type="match status" value="1"/>
</dbReference>
<dbReference type="EMBL" id="AALD02000001">
    <property type="protein sequence ID" value="EEQ12410.1"/>
    <property type="molecule type" value="Genomic_DNA"/>
</dbReference>
<dbReference type="GO" id="GO:0016740">
    <property type="term" value="F:transferase activity"/>
    <property type="evidence" value="ECO:0007669"/>
    <property type="project" value="UniProtKB-KW"/>
</dbReference>
<evidence type="ECO:0000313" key="2">
    <source>
        <dbReference type="EMBL" id="EEQ12410.1"/>
    </source>
</evidence>
<name>A0ABM9YEQ9_YERMW</name>
<comment type="caution">
    <text evidence="2">The sequence shown here is derived from an EMBL/GenBank/DDBJ whole genome shotgun (WGS) entry which is preliminary data.</text>
</comment>
<protein>
    <submittedName>
        <fullName evidence="2">Glycosyl transferase, family 2</fullName>
    </submittedName>
</protein>
<accession>A0ABM9YEQ9</accession>
<reference evidence="2" key="1">
    <citation type="submission" date="2008-12" db="EMBL/GenBank/DDBJ databases">
        <title>Annotation of the Yersinia mollaretii ATCC 43969 genome.</title>
        <authorList>
            <person name="Read T.D."/>
            <person name="Akmal A."/>
            <person name="Bishop-Lilly K."/>
            <person name="Chen P.E."/>
            <person name="Cook C."/>
            <person name="Kiley M.P."/>
            <person name="Lentz S."/>
            <person name="Mateczun A."/>
            <person name="Nagarajan N."/>
            <person name="Nolan N."/>
            <person name="Osborne B.I."/>
            <person name="Pop M."/>
            <person name="Sozhamannan S."/>
            <person name="Stewart A.C."/>
            <person name="Sulakvelidze A."/>
            <person name="Thomason B."/>
            <person name="Willner K."/>
            <person name="Zwick M.E."/>
        </authorList>
    </citation>
    <scope>NUCLEOTIDE SEQUENCE [LARGE SCALE GENOMIC DNA]</scope>
    <source>
        <strain evidence="2">ATCC 43969</strain>
    </source>
</reference>
<gene>
    <name evidence="2" type="ORF">ymoll0001_10800</name>
</gene>
<proteinExistence type="predicted"/>
<dbReference type="InterPro" id="IPR029044">
    <property type="entry name" value="Nucleotide-diphossugar_trans"/>
</dbReference>
<dbReference type="InterPro" id="IPR001173">
    <property type="entry name" value="Glyco_trans_2-like"/>
</dbReference>
<dbReference type="Pfam" id="PF00535">
    <property type="entry name" value="Glycos_transf_2"/>
    <property type="match status" value="1"/>
</dbReference>
<dbReference type="Proteomes" id="UP000003027">
    <property type="component" value="Unassembled WGS sequence"/>
</dbReference>
<evidence type="ECO:0000259" key="1">
    <source>
        <dbReference type="Pfam" id="PF00535"/>
    </source>
</evidence>
<sequence>MSDDMFEIIISDNKSDDEHHKKIIKEIEGLKQKYPTVNLYYFSNKENVGLVRNLKVLANIAKGKYIWFVGDDDEIHKGIISKILPLLNENKGMVFINHRAVDKDNNILMDKAFIGNKHKSLYEIFKHSNTTMMFITACVYKKEFVDEVFENEDSRLSLPFYLSFYCFEKSGATLVNDIMIDNYWGDTSWSDSSWIVFNNQIPRDIFKIIKESKNKKDAVFAFYPFLIKTFVSIAKHKIFKFIKFFLKKNDK</sequence>
<organism evidence="2 3">
    <name type="scientific">Yersinia mollaretii (strain ATCC 43969 / DSM 18520 / CIP 103324 / CNY 7263 / WAIP 204)</name>
    <dbReference type="NCBI Taxonomy" id="349967"/>
    <lineage>
        <taxon>Bacteria</taxon>
        <taxon>Pseudomonadati</taxon>
        <taxon>Pseudomonadota</taxon>
        <taxon>Gammaproteobacteria</taxon>
        <taxon>Enterobacterales</taxon>
        <taxon>Yersiniaceae</taxon>
        <taxon>Yersinia</taxon>
    </lineage>
</organism>
<keyword evidence="3" id="KW-1185">Reference proteome</keyword>
<keyword evidence="2" id="KW-0808">Transferase</keyword>
<dbReference type="Gene3D" id="3.90.550.10">
    <property type="entry name" value="Spore Coat Polysaccharide Biosynthesis Protein SpsA, Chain A"/>
    <property type="match status" value="1"/>
</dbReference>
<evidence type="ECO:0000313" key="3">
    <source>
        <dbReference type="Proteomes" id="UP000003027"/>
    </source>
</evidence>
<feature type="domain" description="Glycosyltransferase 2-like" evidence="1">
    <location>
        <begin position="6"/>
        <end position="149"/>
    </location>
</feature>